<evidence type="ECO:0008006" key="4">
    <source>
        <dbReference type="Google" id="ProtNLM"/>
    </source>
</evidence>
<keyword evidence="3" id="KW-1185">Reference proteome</keyword>
<dbReference type="EMBL" id="CP009761">
    <property type="protein sequence ID" value="AIZ36154.1"/>
    <property type="molecule type" value="Genomic_DNA"/>
</dbReference>
<evidence type="ECO:0000313" key="2">
    <source>
        <dbReference type="EMBL" id="AIZ36154.1"/>
    </source>
</evidence>
<dbReference type="STRING" id="33033.NW74_01680"/>
<protein>
    <recommendedName>
        <fullName evidence="4">DKNYY family protein</fullName>
    </recommendedName>
</protein>
<proteinExistence type="predicted"/>
<evidence type="ECO:0000256" key="1">
    <source>
        <dbReference type="SAM" id="Phobius"/>
    </source>
</evidence>
<reference evidence="2 3" key="1">
    <citation type="submission" date="2014-10" db="EMBL/GenBank/DDBJ databases">
        <title>Complete genome sequence of Parvimonas micra KCOM 1535 (= ChDC B708).</title>
        <authorList>
            <person name="Kook J.-K."/>
            <person name="Park S.-N."/>
            <person name="Lim Y.K."/>
            <person name="Roh H."/>
        </authorList>
    </citation>
    <scope>NUCLEOTIDE SEQUENCE [LARGE SCALE GENOMIC DNA]</scope>
    <source>
        <strain evidence="3">KCOM 1535 / ChDC B708</strain>
    </source>
</reference>
<dbReference type="InterPro" id="IPR027375">
    <property type="entry name" value="DKNYY"/>
</dbReference>
<dbReference type="OrthoDB" id="2003435at2"/>
<dbReference type="Proteomes" id="UP000031386">
    <property type="component" value="Chromosome"/>
</dbReference>
<evidence type="ECO:0000313" key="3">
    <source>
        <dbReference type="Proteomes" id="UP000031386"/>
    </source>
</evidence>
<accession>A0A0B4S0Y7</accession>
<keyword evidence="1" id="KW-0472">Membrane</keyword>
<sequence length="492" mass="57395">MDRKENESIRSKILGICLILFILAIAFFTFSQLLVRDDTYVNIERSGERIGNSIFYKYDNKIYALIPSGGYYIVEDADVDSFSVINSENTYDSRVVGIDKNHVYFGNVKIEDLNPKEITNVGNGYYTDGKSTYFCSSLSERNDEISYVSEIFGHIVHAFFKDKKPKSYIYPYHKLNTEKKISKINNLIYFATDGDVLYYKGKALENADANTIKQVSKHGEYFCDKNNVYYKNELLPIKNSGELEVVSVEQGEDLLYDKKSGEVFKGNFRFDESSAPYKVIGNSSSHIHNLFFVSKDGVYFYNQRKNKQVKIGENNFKGNIEFLDKNVFCDEENIYFLNSYEKYIVRFRVPHIRRLYSRNSQIVSFDKKEGWEKVKDIQSNVIGSVWTKNGKYYYFDNLGNSQLINDTVFEITDKEVLNELLSDEGKITVDRIREIIKDEKMQAVSGEVKYTATVKYSHYYLYMILLFPFVIIGSMLKQKGRRKLLKYNEKYR</sequence>
<dbReference type="KEGG" id="pmic:NW74_01680"/>
<gene>
    <name evidence="2" type="ORF">NW74_01680</name>
</gene>
<feature type="transmembrane region" description="Helical" evidence="1">
    <location>
        <begin position="12"/>
        <end position="35"/>
    </location>
</feature>
<organism evidence="2 3">
    <name type="scientific">Parvimonas micra</name>
    <dbReference type="NCBI Taxonomy" id="33033"/>
    <lineage>
        <taxon>Bacteria</taxon>
        <taxon>Bacillati</taxon>
        <taxon>Bacillota</taxon>
        <taxon>Tissierellia</taxon>
        <taxon>Tissierellales</taxon>
        <taxon>Peptoniphilaceae</taxon>
        <taxon>Parvimonas</taxon>
    </lineage>
</organism>
<dbReference type="RefSeq" id="WP_041953563.1">
    <property type="nucleotide sequence ID" value="NZ_CP009761.1"/>
</dbReference>
<dbReference type="Pfam" id="PF13644">
    <property type="entry name" value="DKNYY"/>
    <property type="match status" value="1"/>
</dbReference>
<dbReference type="AlphaFoldDB" id="A0A0B4S0Y7"/>
<name>A0A0B4S0Y7_9FIRM</name>
<keyword evidence="1" id="KW-1133">Transmembrane helix</keyword>
<feature type="transmembrane region" description="Helical" evidence="1">
    <location>
        <begin position="459"/>
        <end position="476"/>
    </location>
</feature>
<keyword evidence="1" id="KW-0812">Transmembrane</keyword>